<keyword evidence="2" id="KW-0723">Serine/threonine-protein kinase</keyword>
<dbReference type="Gene3D" id="1.10.510.10">
    <property type="entry name" value="Transferase(Phosphotransferase) domain 1"/>
    <property type="match status" value="1"/>
</dbReference>
<feature type="region of interest" description="Disordered" evidence="10">
    <location>
        <begin position="153"/>
        <end position="235"/>
    </location>
</feature>
<evidence type="ECO:0000256" key="8">
    <source>
        <dbReference type="ARBA" id="ARBA00048679"/>
    </source>
</evidence>
<dbReference type="PROSITE" id="PS50011">
    <property type="entry name" value="PROTEIN_KINASE_DOM"/>
    <property type="match status" value="1"/>
</dbReference>
<dbReference type="Gene3D" id="3.30.200.20">
    <property type="entry name" value="Phosphorylase Kinase, domain 1"/>
    <property type="match status" value="1"/>
</dbReference>
<dbReference type="SUPFAM" id="SSF56112">
    <property type="entry name" value="Protein kinase-like (PK-like)"/>
    <property type="match status" value="1"/>
</dbReference>
<evidence type="ECO:0000256" key="7">
    <source>
        <dbReference type="ARBA" id="ARBA00047899"/>
    </source>
</evidence>
<feature type="domain" description="AGC-kinase C-terminal" evidence="12">
    <location>
        <begin position="681"/>
        <end position="732"/>
    </location>
</feature>
<dbReference type="PROSITE" id="PS00107">
    <property type="entry name" value="PROTEIN_KINASE_ATP"/>
    <property type="match status" value="1"/>
</dbReference>
<dbReference type="PROSITE" id="PS51285">
    <property type="entry name" value="AGC_KINASE_CTER"/>
    <property type="match status" value="1"/>
</dbReference>
<dbReference type="InterPro" id="IPR000719">
    <property type="entry name" value="Prot_kinase_dom"/>
</dbReference>
<dbReference type="EMBL" id="LCWV01000026">
    <property type="protein sequence ID" value="PWI66238.1"/>
    <property type="molecule type" value="Genomic_DNA"/>
</dbReference>
<feature type="compositionally biased region" description="Basic and acidic residues" evidence="10">
    <location>
        <begin position="161"/>
        <end position="178"/>
    </location>
</feature>
<comment type="catalytic activity">
    <reaction evidence="7">
        <text>L-threonyl-[protein] + ATP = O-phospho-L-threonyl-[protein] + ADP + H(+)</text>
        <dbReference type="Rhea" id="RHEA:46608"/>
        <dbReference type="Rhea" id="RHEA-COMP:11060"/>
        <dbReference type="Rhea" id="RHEA-COMP:11605"/>
        <dbReference type="ChEBI" id="CHEBI:15378"/>
        <dbReference type="ChEBI" id="CHEBI:30013"/>
        <dbReference type="ChEBI" id="CHEBI:30616"/>
        <dbReference type="ChEBI" id="CHEBI:61977"/>
        <dbReference type="ChEBI" id="CHEBI:456216"/>
        <dbReference type="EC" id="2.7.11.1"/>
    </reaction>
</comment>
<feature type="compositionally biased region" description="Polar residues" evidence="10">
    <location>
        <begin position="24"/>
        <end position="38"/>
    </location>
</feature>
<keyword evidence="3" id="KW-0808">Transferase</keyword>
<feature type="binding site" evidence="9">
    <location>
        <position position="367"/>
    </location>
    <ligand>
        <name>ATP</name>
        <dbReference type="ChEBI" id="CHEBI:30616"/>
    </ligand>
</feature>
<dbReference type="Proteomes" id="UP000245956">
    <property type="component" value="Unassembled WGS sequence"/>
</dbReference>
<dbReference type="EC" id="2.7.11.1" evidence="1"/>
<dbReference type="PROSITE" id="PS00108">
    <property type="entry name" value="PROTEIN_KINASE_ST"/>
    <property type="match status" value="1"/>
</dbReference>
<organism evidence="13 14">
    <name type="scientific">Purpureocillium lilacinum</name>
    <name type="common">Paecilomyces lilacinus</name>
    <dbReference type="NCBI Taxonomy" id="33203"/>
    <lineage>
        <taxon>Eukaryota</taxon>
        <taxon>Fungi</taxon>
        <taxon>Dikarya</taxon>
        <taxon>Ascomycota</taxon>
        <taxon>Pezizomycotina</taxon>
        <taxon>Sordariomycetes</taxon>
        <taxon>Hypocreomycetidae</taxon>
        <taxon>Hypocreales</taxon>
        <taxon>Ophiocordycipitaceae</taxon>
        <taxon>Purpureocillium</taxon>
    </lineage>
</organism>
<dbReference type="Pfam" id="PF00069">
    <property type="entry name" value="Pkinase"/>
    <property type="match status" value="2"/>
</dbReference>
<proteinExistence type="predicted"/>
<dbReference type="GO" id="GO:0005524">
    <property type="term" value="F:ATP binding"/>
    <property type="evidence" value="ECO:0007669"/>
    <property type="project" value="UniProtKB-UniRule"/>
</dbReference>
<evidence type="ECO:0000256" key="10">
    <source>
        <dbReference type="SAM" id="MobiDB-lite"/>
    </source>
</evidence>
<evidence type="ECO:0000313" key="14">
    <source>
        <dbReference type="Proteomes" id="UP000245956"/>
    </source>
</evidence>
<feature type="compositionally biased region" description="Polar residues" evidence="10">
    <location>
        <begin position="181"/>
        <end position="201"/>
    </location>
</feature>
<reference evidence="13 14" key="1">
    <citation type="journal article" date="2016" name="Front. Microbiol.">
        <title>Genome and transcriptome sequences reveal the specific parasitism of the nematophagous Purpureocillium lilacinum 36-1.</title>
        <authorList>
            <person name="Xie J."/>
            <person name="Li S."/>
            <person name="Mo C."/>
            <person name="Xiao X."/>
            <person name="Peng D."/>
            <person name="Wang G."/>
            <person name="Xiao Y."/>
        </authorList>
    </citation>
    <scope>NUCLEOTIDE SEQUENCE [LARGE SCALE GENOMIC DNA]</scope>
    <source>
        <strain evidence="13 14">36-1</strain>
    </source>
</reference>
<dbReference type="GO" id="GO:0035556">
    <property type="term" value="P:intracellular signal transduction"/>
    <property type="evidence" value="ECO:0007669"/>
    <property type="project" value="TreeGrafter"/>
</dbReference>
<dbReference type="InterPro" id="IPR050236">
    <property type="entry name" value="Ser_Thr_kinase_AGC"/>
</dbReference>
<evidence type="ECO:0000256" key="9">
    <source>
        <dbReference type="PROSITE-ProRule" id="PRU10141"/>
    </source>
</evidence>
<feature type="compositionally biased region" description="Polar residues" evidence="10">
    <location>
        <begin position="214"/>
        <end position="235"/>
    </location>
</feature>
<protein>
    <recommendedName>
        <fullName evidence="1">non-specific serine/threonine protein kinase</fullName>
        <ecNumber evidence="1">2.7.11.1</ecNumber>
    </recommendedName>
</protein>
<dbReference type="AlphaFoldDB" id="A0A2U3DVG4"/>
<gene>
    <name evidence="13" type="ORF">PCL_05203</name>
</gene>
<keyword evidence="5" id="KW-0418">Kinase</keyword>
<keyword evidence="4 9" id="KW-0547">Nucleotide-binding</keyword>
<dbReference type="GO" id="GO:0004674">
    <property type="term" value="F:protein serine/threonine kinase activity"/>
    <property type="evidence" value="ECO:0007669"/>
    <property type="project" value="UniProtKB-KW"/>
</dbReference>
<evidence type="ECO:0000313" key="13">
    <source>
        <dbReference type="EMBL" id="PWI66238.1"/>
    </source>
</evidence>
<evidence type="ECO:0000259" key="12">
    <source>
        <dbReference type="PROSITE" id="PS51285"/>
    </source>
</evidence>
<evidence type="ECO:0000256" key="4">
    <source>
        <dbReference type="ARBA" id="ARBA00022741"/>
    </source>
</evidence>
<comment type="caution">
    <text evidence="13">The sequence shown here is derived from an EMBL/GenBank/DDBJ whole genome shotgun (WGS) entry which is preliminary data.</text>
</comment>
<evidence type="ECO:0000259" key="11">
    <source>
        <dbReference type="PROSITE" id="PS50011"/>
    </source>
</evidence>
<feature type="domain" description="Protein kinase" evidence="11">
    <location>
        <begin position="328"/>
        <end position="680"/>
    </location>
</feature>
<evidence type="ECO:0000256" key="3">
    <source>
        <dbReference type="ARBA" id="ARBA00022679"/>
    </source>
</evidence>
<dbReference type="InterPro" id="IPR000961">
    <property type="entry name" value="AGC-kinase_C"/>
</dbReference>
<dbReference type="InterPro" id="IPR017441">
    <property type="entry name" value="Protein_kinase_ATP_BS"/>
</dbReference>
<keyword evidence="6 9" id="KW-0067">ATP-binding</keyword>
<dbReference type="InterPro" id="IPR011009">
    <property type="entry name" value="Kinase-like_dom_sf"/>
</dbReference>
<dbReference type="PANTHER" id="PTHR24356:SF400">
    <property type="entry name" value="SERINE_THREONINE-PROTEIN KINASE CBK1"/>
    <property type="match status" value="1"/>
</dbReference>
<evidence type="ECO:0000256" key="1">
    <source>
        <dbReference type="ARBA" id="ARBA00012513"/>
    </source>
</evidence>
<evidence type="ECO:0000256" key="2">
    <source>
        <dbReference type="ARBA" id="ARBA00022527"/>
    </source>
</evidence>
<evidence type="ECO:0000256" key="6">
    <source>
        <dbReference type="ARBA" id="ARBA00022840"/>
    </source>
</evidence>
<feature type="region of interest" description="Disordered" evidence="10">
    <location>
        <begin position="1"/>
        <end position="50"/>
    </location>
</feature>
<dbReference type="PANTHER" id="PTHR24356">
    <property type="entry name" value="SERINE/THREONINE-PROTEIN KINASE"/>
    <property type="match status" value="1"/>
</dbReference>
<evidence type="ECO:0000256" key="5">
    <source>
        <dbReference type="ARBA" id="ARBA00022777"/>
    </source>
</evidence>
<feature type="region of interest" description="Disordered" evidence="10">
    <location>
        <begin position="64"/>
        <end position="134"/>
    </location>
</feature>
<name>A0A2U3DVG4_PURLI</name>
<dbReference type="InterPro" id="IPR008271">
    <property type="entry name" value="Ser/Thr_kinase_AS"/>
</dbReference>
<comment type="catalytic activity">
    <reaction evidence="8">
        <text>L-seryl-[protein] + ATP = O-phospho-L-seryl-[protein] + ADP + H(+)</text>
        <dbReference type="Rhea" id="RHEA:17989"/>
        <dbReference type="Rhea" id="RHEA-COMP:9863"/>
        <dbReference type="Rhea" id="RHEA-COMP:11604"/>
        <dbReference type="ChEBI" id="CHEBI:15378"/>
        <dbReference type="ChEBI" id="CHEBI:29999"/>
        <dbReference type="ChEBI" id="CHEBI:30616"/>
        <dbReference type="ChEBI" id="CHEBI:83421"/>
        <dbReference type="ChEBI" id="CHEBI:456216"/>
        <dbReference type="EC" id="2.7.11.1"/>
    </reaction>
</comment>
<accession>A0A2U3DVG4</accession>
<dbReference type="SMART" id="SM00220">
    <property type="entry name" value="S_TKc"/>
    <property type="match status" value="1"/>
</dbReference>
<sequence length="836" mass="94178">MRSSLLNKRSCPVLEPTPLIAPDTMSSLQSADSRSSPMESGALKAGHSSSRVWSEIRGAIRALGRNSHSDSDGSTVHDYVSGGRRLAKGKGKAVDTDSHSCNSHTPPSTPRKGKSLTPRGVAKKLGFGSGMESSTTIVLRGSPLKTRASLQALGGVPSNHLSERRSSVSTEKSSKRSTVENTSTAQTSLESRFSESPSAKSGSKGGHNRRHPWSRSSPEGGTLQTIDEGTSSQIQPTVLTAEKAAAAKIYLEEHFDRLLNKPSARSLRRQYLESQLYYSPHLTAAQKNTVRRAFDYQESCHARETRVLRTQSIASLRGEGPVPHVDKYESLRILGRGSFGVVKLVREKGDSDGPPAKQVFAMKVIRKSDMLRSSQEGHLRAERDFLVASEGSHWIVPLVASFQDLKSLYLVMEYMPGGDFLGLLIRENILHESVARFYIAEMILGVEEAHRLKFIHRDIKPDNFLISASGHLKISDFGLAFDGHWSHDASYYNCQRYTLLQSLGISVEGDAEDKKKCENISTQLPWLQSMKEVLQRHQRGDDAETEDLPNLLGWRNRCGNRAAANSVVGTSQYMAPEWSIGIILYECLYGHTPFFAEDGRKQTKTNILDHKRLFSFPHRPMISDKCKDLIFSLIQEKEKRLCSKRYLWKDRAAESHRPTDLFGKFVFPDDAEDIKVHKWFRNFPWERVHNISPPFVPHITSSDDTHYFDESEPIEDFSDSSPVAVDVTDDDVREILRDFRACVQAAAIDLISSPYDSARLRSADHRIDSIQSFTANERKVLKHFIRVYGRKERKRPRDILLRDEKTKDAVMEVRKRTAFMGYTWRRMRPGGYVMPK</sequence>